<proteinExistence type="predicted"/>
<comment type="caution">
    <text evidence="2">The sequence shown here is derived from an EMBL/GenBank/DDBJ whole genome shotgun (WGS) entry which is preliminary data.</text>
</comment>
<name>A0A6A3MTR2_9STRA</name>
<dbReference type="Proteomes" id="UP000429607">
    <property type="component" value="Unassembled WGS sequence"/>
</dbReference>
<accession>A0A6A3MTR2</accession>
<evidence type="ECO:0000313" key="3">
    <source>
        <dbReference type="Proteomes" id="UP000429607"/>
    </source>
</evidence>
<feature type="region of interest" description="Disordered" evidence="1">
    <location>
        <begin position="438"/>
        <end position="532"/>
    </location>
</feature>
<feature type="compositionally biased region" description="Low complexity" evidence="1">
    <location>
        <begin position="506"/>
        <end position="518"/>
    </location>
</feature>
<feature type="compositionally biased region" description="Polar residues" evidence="1">
    <location>
        <begin position="487"/>
        <end position="502"/>
    </location>
</feature>
<protein>
    <submittedName>
        <fullName evidence="2">Uncharacterized protein</fullName>
    </submittedName>
</protein>
<gene>
    <name evidence="2" type="ORF">PR001_g9603</name>
</gene>
<evidence type="ECO:0000256" key="1">
    <source>
        <dbReference type="SAM" id="MobiDB-lite"/>
    </source>
</evidence>
<evidence type="ECO:0000313" key="2">
    <source>
        <dbReference type="EMBL" id="KAE9034760.1"/>
    </source>
</evidence>
<sequence>MSPNPPTAVTLSDELRGHVVRLECPVELTDRAWDGPVYVRLLQSRHIRPGRVSPFVVDDSSRRPGWVCQLIYCRTEGDDANAVAEDPTPQNVVIPFSRLTRPSNDLSRELRDRPLLLLFRFVRFKSCYMASPGSTPRRFVEVPLAVFLVGQVVAYLPSDGATFSAPSGATLQPTARYQCVVAVRQPADGQAVHVVIPCNSAWDSIISRDEFVVGWCHGVPATSQPARRMARFRSRWSEFVITPSQDAILQRLLHDTFAPSGSDTQVDFGTQRLRLITEFGRVITVSPLSYAKTYIGPARPSTRMDIDEDSDSESPAEILEVGFSRGLPLPRSTPDIVRQDELPLLSPPVPRTWYSFSPPGPSSSELHAEPCSTPLLGALPEQAHLDEPRASSDEGPQAQTSVLSASRPPALSQDAMMATLVALTQSTQQIAAAMQQILQQQMHDRRSRLHEQPPPPSEDPAGRAERASLGPSYRLLRWQPSARTPPHRSSQPEPRASISSVSFAGPQSQSKSSNPSASGTKSQPGSGPGSIP</sequence>
<feature type="region of interest" description="Disordered" evidence="1">
    <location>
        <begin position="386"/>
        <end position="407"/>
    </location>
</feature>
<dbReference type="AlphaFoldDB" id="A0A6A3MTR2"/>
<dbReference type="EMBL" id="QXFV01000537">
    <property type="protein sequence ID" value="KAE9034760.1"/>
    <property type="molecule type" value="Genomic_DNA"/>
</dbReference>
<organism evidence="2 3">
    <name type="scientific">Phytophthora rubi</name>
    <dbReference type="NCBI Taxonomy" id="129364"/>
    <lineage>
        <taxon>Eukaryota</taxon>
        <taxon>Sar</taxon>
        <taxon>Stramenopiles</taxon>
        <taxon>Oomycota</taxon>
        <taxon>Peronosporomycetes</taxon>
        <taxon>Peronosporales</taxon>
        <taxon>Peronosporaceae</taxon>
        <taxon>Phytophthora</taxon>
    </lineage>
</organism>
<reference evidence="2 3" key="1">
    <citation type="submission" date="2018-09" db="EMBL/GenBank/DDBJ databases">
        <title>Genomic investigation of the strawberry pathogen Phytophthora fragariae indicates pathogenicity is determined by transcriptional variation in three key races.</title>
        <authorList>
            <person name="Adams T.M."/>
            <person name="Armitage A.D."/>
            <person name="Sobczyk M.K."/>
            <person name="Bates H.J."/>
            <person name="Dunwell J.M."/>
            <person name="Nellist C.F."/>
            <person name="Harrison R.J."/>
        </authorList>
    </citation>
    <scope>NUCLEOTIDE SEQUENCE [LARGE SCALE GENOMIC DNA]</scope>
    <source>
        <strain evidence="2 3">SCRP249</strain>
    </source>
</reference>